<dbReference type="InterPro" id="IPR046525">
    <property type="entry name" value="DUF6702"/>
</dbReference>
<dbReference type="Pfam" id="PF20420">
    <property type="entry name" value="DUF6702"/>
    <property type="match status" value="1"/>
</dbReference>
<protein>
    <submittedName>
        <fullName evidence="1">Uncharacterized protein</fullName>
    </submittedName>
</protein>
<name>A0ABS8PQG6_9BACT</name>
<organism evidence="1 2">
    <name type="scientific">Niabella pedocola</name>
    <dbReference type="NCBI Taxonomy" id="1752077"/>
    <lineage>
        <taxon>Bacteria</taxon>
        <taxon>Pseudomonadati</taxon>
        <taxon>Bacteroidota</taxon>
        <taxon>Chitinophagia</taxon>
        <taxon>Chitinophagales</taxon>
        <taxon>Chitinophagaceae</taxon>
        <taxon>Niabella</taxon>
    </lineage>
</organism>
<evidence type="ECO:0000313" key="1">
    <source>
        <dbReference type="EMBL" id="MCD2423333.1"/>
    </source>
</evidence>
<dbReference type="RefSeq" id="WP_231004597.1">
    <property type="nucleotide sequence ID" value="NZ_JAJNEC010000005.1"/>
</dbReference>
<dbReference type="Proteomes" id="UP001199816">
    <property type="component" value="Unassembled WGS sequence"/>
</dbReference>
<dbReference type="EMBL" id="JAJNEC010000005">
    <property type="protein sequence ID" value="MCD2423333.1"/>
    <property type="molecule type" value="Genomic_DNA"/>
</dbReference>
<comment type="caution">
    <text evidence="1">The sequence shown here is derived from an EMBL/GenBank/DDBJ whole genome shotgun (WGS) entry which is preliminary data.</text>
</comment>
<keyword evidence="2" id="KW-1185">Reference proteome</keyword>
<proteinExistence type="predicted"/>
<evidence type="ECO:0000313" key="2">
    <source>
        <dbReference type="Proteomes" id="UP001199816"/>
    </source>
</evidence>
<accession>A0ABS8PQG6</accession>
<gene>
    <name evidence="1" type="ORF">LQ567_11220</name>
</gene>
<sequence>MACNHYKRSLPVWLLVCFLLSGFSRPAWHPFHVSASEMEYNSKTQKLEISTKIFTDDFESVLARIYKTPVDFSNKSRKSALDELVTKYITTHLSIRSNGQLQRLKFFGWEVDHEAVYIYTTADAAALNPRNITVENTILYELFQDQMNIVHFIVNGTRKSSKLAYPERKLQFSF</sequence>
<reference evidence="1 2" key="1">
    <citation type="submission" date="2021-11" db="EMBL/GenBank/DDBJ databases">
        <title>Genomic of Niabella pedocola.</title>
        <authorList>
            <person name="Wu T."/>
        </authorList>
    </citation>
    <scope>NUCLEOTIDE SEQUENCE [LARGE SCALE GENOMIC DNA]</scope>
    <source>
        <strain evidence="1 2">JCM 31011</strain>
    </source>
</reference>